<dbReference type="Pfam" id="PF12796">
    <property type="entry name" value="Ank_2"/>
    <property type="match status" value="7"/>
</dbReference>
<feature type="region of interest" description="Disordered" evidence="9">
    <location>
        <begin position="305"/>
        <end position="324"/>
    </location>
</feature>
<evidence type="ECO:0000256" key="5">
    <source>
        <dbReference type="ARBA" id="ARBA00023043"/>
    </source>
</evidence>
<dbReference type="SUPFAM" id="SSF48403">
    <property type="entry name" value="Ankyrin repeat"/>
    <property type="match status" value="4"/>
</dbReference>
<proteinExistence type="predicted"/>
<dbReference type="SUPFAM" id="SSF57903">
    <property type="entry name" value="FYVE/PHD zinc finger"/>
    <property type="match status" value="1"/>
</dbReference>
<accession>A0ABN8Q5M3</accession>
<evidence type="ECO:0000259" key="10">
    <source>
        <dbReference type="PROSITE" id="PS50003"/>
    </source>
</evidence>
<dbReference type="InterPro" id="IPR036770">
    <property type="entry name" value="Ankyrin_rpt-contain_sf"/>
</dbReference>
<name>A0ABN8Q5M3_9CNID</name>
<feature type="repeat" description="ANK" evidence="6">
    <location>
        <begin position="1141"/>
        <end position="1173"/>
    </location>
</feature>
<feature type="repeat" description="ANK" evidence="6">
    <location>
        <begin position="1174"/>
        <end position="1206"/>
    </location>
</feature>
<dbReference type="InterPro" id="IPR017455">
    <property type="entry name" value="Znf_FYVE-rel"/>
</dbReference>
<dbReference type="Gene3D" id="1.25.40.20">
    <property type="entry name" value="Ankyrin repeat-containing domain"/>
    <property type="match status" value="4"/>
</dbReference>
<evidence type="ECO:0008006" key="15">
    <source>
        <dbReference type="Google" id="ProtNLM"/>
    </source>
</evidence>
<feature type="domain" description="BTB" evidence="11">
    <location>
        <begin position="468"/>
        <end position="530"/>
    </location>
</feature>
<keyword evidence="1" id="KW-0479">Metal-binding</keyword>
<evidence type="ECO:0000256" key="9">
    <source>
        <dbReference type="SAM" id="MobiDB-lite"/>
    </source>
</evidence>
<comment type="caution">
    <text evidence="13">The sequence shown here is derived from an EMBL/GenBank/DDBJ whole genome shotgun (WGS) entry which is preliminary data.</text>
</comment>
<dbReference type="CDD" id="cd18501">
    <property type="entry name" value="BACK_ANKFY1_Rank5"/>
    <property type="match status" value="1"/>
</dbReference>
<dbReference type="Proteomes" id="UP001159405">
    <property type="component" value="Unassembled WGS sequence"/>
</dbReference>
<feature type="compositionally biased region" description="Basic and acidic residues" evidence="9">
    <location>
        <begin position="959"/>
        <end position="971"/>
    </location>
</feature>
<dbReference type="SMART" id="SM00233">
    <property type="entry name" value="PH"/>
    <property type="match status" value="1"/>
</dbReference>
<gene>
    <name evidence="13" type="ORF">PLOB_00002547</name>
</gene>
<feature type="repeat" description="ANK" evidence="6">
    <location>
        <begin position="1458"/>
        <end position="1490"/>
    </location>
</feature>
<dbReference type="InterPro" id="IPR011993">
    <property type="entry name" value="PH-like_dom_sf"/>
</dbReference>
<dbReference type="Pfam" id="PF01363">
    <property type="entry name" value="FYVE"/>
    <property type="match status" value="1"/>
</dbReference>
<dbReference type="Gene3D" id="2.30.29.30">
    <property type="entry name" value="Pleckstrin-homology domain (PH domain)/Phosphotyrosine-binding domain (PTB)"/>
    <property type="match status" value="1"/>
</dbReference>
<dbReference type="InterPro" id="IPR011333">
    <property type="entry name" value="SKP1/BTB/POZ_sf"/>
</dbReference>
<feature type="compositionally biased region" description="Polar residues" evidence="9">
    <location>
        <begin position="1041"/>
        <end position="1068"/>
    </location>
</feature>
<dbReference type="PROSITE" id="PS50088">
    <property type="entry name" value="ANK_REPEAT"/>
    <property type="match status" value="12"/>
</dbReference>
<evidence type="ECO:0000256" key="1">
    <source>
        <dbReference type="ARBA" id="ARBA00022723"/>
    </source>
</evidence>
<dbReference type="PROSITE" id="PS50297">
    <property type="entry name" value="ANK_REP_REGION"/>
    <property type="match status" value="9"/>
</dbReference>
<dbReference type="CDD" id="cd13288">
    <property type="entry name" value="PH_Ses"/>
    <property type="match status" value="1"/>
</dbReference>
<keyword evidence="14" id="KW-1185">Reference proteome</keyword>
<feature type="repeat" description="ANK" evidence="6">
    <location>
        <begin position="1322"/>
        <end position="1354"/>
    </location>
</feature>
<evidence type="ECO:0000313" key="14">
    <source>
        <dbReference type="Proteomes" id="UP001159405"/>
    </source>
</evidence>
<dbReference type="PANTHER" id="PTHR24198">
    <property type="entry name" value="ANKYRIN REPEAT AND PROTEIN KINASE DOMAIN-CONTAINING PROTEIN"/>
    <property type="match status" value="1"/>
</dbReference>
<keyword evidence="8" id="KW-0175">Coiled coil</keyword>
<dbReference type="InterPro" id="IPR013083">
    <property type="entry name" value="Znf_RING/FYVE/PHD"/>
</dbReference>
<feature type="region of interest" description="Disordered" evidence="9">
    <location>
        <begin position="1032"/>
        <end position="1068"/>
    </location>
</feature>
<feature type="region of interest" description="Disordered" evidence="9">
    <location>
        <begin position="959"/>
        <end position="988"/>
    </location>
</feature>
<dbReference type="PROSITE" id="PS50003">
    <property type="entry name" value="PH_DOMAIN"/>
    <property type="match status" value="1"/>
</dbReference>
<dbReference type="InterPro" id="IPR001849">
    <property type="entry name" value="PH_domain"/>
</dbReference>
<keyword evidence="3 7" id="KW-0863">Zinc-finger</keyword>
<feature type="repeat" description="ANK" evidence="6">
    <location>
        <begin position="885"/>
        <end position="917"/>
    </location>
</feature>
<dbReference type="SMART" id="SM00225">
    <property type="entry name" value="BTB"/>
    <property type="match status" value="1"/>
</dbReference>
<dbReference type="Gene3D" id="3.30.40.10">
    <property type="entry name" value="Zinc/RING finger domain, C3HC4 (zinc finger)"/>
    <property type="match status" value="1"/>
</dbReference>
<feature type="compositionally biased region" description="Low complexity" evidence="9">
    <location>
        <begin position="978"/>
        <end position="988"/>
    </location>
</feature>
<evidence type="ECO:0000256" key="7">
    <source>
        <dbReference type="PROSITE-ProRule" id="PRU00091"/>
    </source>
</evidence>
<dbReference type="SUPFAM" id="SSF50729">
    <property type="entry name" value="PH domain-like"/>
    <property type="match status" value="1"/>
</dbReference>
<dbReference type="PROSITE" id="PS50097">
    <property type="entry name" value="BTB"/>
    <property type="match status" value="1"/>
</dbReference>
<evidence type="ECO:0000256" key="3">
    <source>
        <dbReference type="ARBA" id="ARBA00022771"/>
    </source>
</evidence>
<evidence type="ECO:0000256" key="2">
    <source>
        <dbReference type="ARBA" id="ARBA00022737"/>
    </source>
</evidence>
<feature type="repeat" description="ANK" evidence="6">
    <location>
        <begin position="656"/>
        <end position="688"/>
    </location>
</feature>
<feature type="repeat" description="ANK" evidence="6">
    <location>
        <begin position="744"/>
        <end position="776"/>
    </location>
</feature>
<organism evidence="13 14">
    <name type="scientific">Porites lobata</name>
    <dbReference type="NCBI Taxonomy" id="104759"/>
    <lineage>
        <taxon>Eukaryota</taxon>
        <taxon>Metazoa</taxon>
        <taxon>Cnidaria</taxon>
        <taxon>Anthozoa</taxon>
        <taxon>Hexacorallia</taxon>
        <taxon>Scleractinia</taxon>
        <taxon>Fungiina</taxon>
        <taxon>Poritidae</taxon>
        <taxon>Porites</taxon>
    </lineage>
</organism>
<dbReference type="InterPro" id="IPR049765">
    <property type="entry name" value="ANFY1_BTB_POZ"/>
</dbReference>
<dbReference type="PANTHER" id="PTHR24198:SF191">
    <property type="entry name" value="RABANKYRIN-5-LIKE"/>
    <property type="match status" value="1"/>
</dbReference>
<dbReference type="EMBL" id="CALNXK010000109">
    <property type="protein sequence ID" value="CAH3157790.1"/>
    <property type="molecule type" value="Genomic_DNA"/>
</dbReference>
<dbReference type="CDD" id="cd18303">
    <property type="entry name" value="BTB_POZ_Rank-5"/>
    <property type="match status" value="1"/>
</dbReference>
<sequence length="1722" mass="189372">MKLNERCVAEYSTSSAPIDKEGYLNKKGELNRGYQRRWFLLKGNLLYYFEKRSDKEPIGVIVLDNCHVELAESGEPYAFQISFGGDGSRTYILGADTAKDMEAWMRAITHSNYDCLKMMVESFESKLQKLTSEEIDLATASCSNSKANPTSIESVSGASDLVGINSKKDNLDSFEAVMARPISEGAANGDIKNSDGVDFDNLPPQKRKEVVSAYNTHITVTNTEPAVGNLISLGDDDDEDQIPIQNEFSLNDSFYSNSADIMPLSYSDLGQLEDIHTEHLLNKLSGNVSKESKDDSYLTTRLKRDPVPRNLRPKSERRRNNINIRTLYGNVEPSRFDRSKSKTLPRPLSDVDTSGYHSEHGSIFKHLHELYSASIWVKCKEYGKQATTVVFCSTFQVPVLSGNSVAKLERHLSLLRQEYVKLQNKLIDLEQKYSLAVAASGQTGEHDNTFVSKLLKTVAELFDKDLYSDITVSFADQKIKAHKFVLAARGDHWSTRDLNEISELQLTDVSSSVGLTLMKWVYTDKAEIPHDEGFLIELVKAAKKYRLKELKERCEKMLMSSVSVSNCIKFYQTAEDIGAKDLQKYCAEIISNHWHDLKTEDFSSMSAPLLYEMFKSKSGFPLHLAVRHHREDVVFLFLIEFNSQLPGKLNELEPSSGQVPLHIALTEQQESIAKTLVGHGCDVNMADIDGQCLLHKAILQGDEFSAIFLIKNGARTSAATQSEHVTPLHLAASYKPWSASATSEPSSSLTMTSSEGMARIAELLLQNGANVDAQDNAGRTALHRSIEAQNDAVLHVLLQKAKLNLELRDNEGRVPLWLALSRDTKVDPLDEDSLAAKLVKHGASPDAVNNITGDSLLHMAAACGREEAGLFLASHGAQPNHTNKNGEMPLHVAARKGLSNLVSQLLNNGANPNAQTTETEEMKVKVVERAQARETAKKEARQKAVEKFFEIQTAKAAEREKELERQKKGEKLPSTQAKPSPSFFSSIKSNKMNSFEQDLGHSTNPFDEDSSNPFLDDIKAASVAASVLSFGGNPFEDPPSLETSSMPDTFSRETSTVAASDSDTAQTPTEDTINNLIEDFQLYQDPYLTVVITECHGRTPLHIAVSDKHEDVVNCFIDFQGCLGRGGRLPIVPDFNLSDSEEQTALELALCTGQMSVASRLLEAGANIEVQTTSGLTLLHKAIRRGDNAAALFLLENGADINNRTKKNKTPLQLAIQCHLQPVVEALCKKGADLNGCDEKNNCPLWVALKGGQQDIASTLVRYGCDTDAWNLGPNGCTQSLLHRAIGDGDEPSACFLIRSGCDINSPRRPGPDGEGGVEAWDGMTPLHLACEGGLDNVVQTLVEHKVNVNSKDSESRSPIHIAITSKHPIVTRLLLSHPELNMNVTDRSGQTPFAVALRTRDHEAAGAILAREPGAAEQFDSKGRNFLHSAIQNVDVETVLFLIGVSANVNSRIQDSSHRTPLHLAVNAGSEIIVRHLLLAGSRVNEADKHRQTCLHLAAANNTASIISVLLENGIDPDAMDEKGNNALHVAVQCGHVEAVRVLLTESSINAEAYNARGQNPLHILAQYAKDNAVAIFDLFRQSMPEYPINALDADENIALFLAYTNGAARLCRELLRAGGSLATINKHGVSIFNAQVPTKKLLYTLLDMLNSEPQWIDGPVCHECSIKFFNPDLKICEYRHCGRLLCAKCSSKQVPIIKYELNKPVRVCDVCFEMLTSGPS</sequence>
<dbReference type="Pfam" id="PF00651">
    <property type="entry name" value="BTB"/>
    <property type="match status" value="1"/>
</dbReference>
<dbReference type="InterPro" id="IPR049763">
    <property type="entry name" value="ANKFY1_BACK"/>
</dbReference>
<evidence type="ECO:0000256" key="6">
    <source>
        <dbReference type="PROSITE-ProRule" id="PRU00023"/>
    </source>
</evidence>
<feature type="repeat" description="ANK" evidence="6">
    <location>
        <begin position="1524"/>
        <end position="1545"/>
    </location>
</feature>
<dbReference type="InterPro" id="IPR002110">
    <property type="entry name" value="Ankyrin_rpt"/>
</dbReference>
<dbReference type="InterPro" id="IPR011011">
    <property type="entry name" value="Znf_FYVE_PHD"/>
</dbReference>
<keyword evidence="4" id="KW-0862">Zinc</keyword>
<evidence type="ECO:0000256" key="4">
    <source>
        <dbReference type="ARBA" id="ARBA00022833"/>
    </source>
</evidence>
<evidence type="ECO:0000259" key="11">
    <source>
        <dbReference type="PROSITE" id="PS50097"/>
    </source>
</evidence>
<feature type="domain" description="FYVE-type" evidence="12">
    <location>
        <begin position="1657"/>
        <end position="1718"/>
    </location>
</feature>
<dbReference type="InterPro" id="IPR000210">
    <property type="entry name" value="BTB/POZ_dom"/>
</dbReference>
<feature type="repeat" description="ANK" evidence="6">
    <location>
        <begin position="1207"/>
        <end position="1239"/>
    </location>
</feature>
<dbReference type="SMART" id="SM00248">
    <property type="entry name" value="ANK"/>
    <property type="match status" value="23"/>
</dbReference>
<feature type="repeat" description="ANK" evidence="6">
    <location>
        <begin position="852"/>
        <end position="884"/>
    </location>
</feature>
<keyword evidence="5 6" id="KW-0040">ANK repeat</keyword>
<feature type="repeat" description="ANK" evidence="6">
    <location>
        <begin position="1491"/>
        <end position="1523"/>
    </location>
</feature>
<protein>
    <recommendedName>
        <fullName evidence="15">Ankyrin repeat and FYVE domain-containing protein 1</fullName>
    </recommendedName>
</protein>
<keyword evidence="2" id="KW-0677">Repeat</keyword>
<evidence type="ECO:0000256" key="8">
    <source>
        <dbReference type="SAM" id="Coils"/>
    </source>
</evidence>
<feature type="domain" description="PH" evidence="10">
    <location>
        <begin position="17"/>
        <end position="113"/>
    </location>
</feature>
<dbReference type="InterPro" id="IPR000306">
    <property type="entry name" value="Znf_FYVE"/>
</dbReference>
<feature type="repeat" description="ANK" evidence="6">
    <location>
        <begin position="1096"/>
        <end position="1118"/>
    </location>
</feature>
<dbReference type="SMART" id="SM00064">
    <property type="entry name" value="FYVE"/>
    <property type="match status" value="1"/>
</dbReference>
<dbReference type="Gene3D" id="3.30.710.10">
    <property type="entry name" value="Potassium Channel Kv1.1, Chain A"/>
    <property type="match status" value="1"/>
</dbReference>
<dbReference type="PROSITE" id="PS50178">
    <property type="entry name" value="ZF_FYVE"/>
    <property type="match status" value="1"/>
</dbReference>
<evidence type="ECO:0000313" key="13">
    <source>
        <dbReference type="EMBL" id="CAH3157790.1"/>
    </source>
</evidence>
<feature type="coiled-coil region" evidence="8">
    <location>
        <begin position="405"/>
        <end position="432"/>
    </location>
</feature>
<dbReference type="Pfam" id="PF00169">
    <property type="entry name" value="PH"/>
    <property type="match status" value="1"/>
</dbReference>
<dbReference type="SUPFAM" id="SSF54695">
    <property type="entry name" value="POZ domain"/>
    <property type="match status" value="1"/>
</dbReference>
<reference evidence="13 14" key="1">
    <citation type="submission" date="2022-05" db="EMBL/GenBank/DDBJ databases">
        <authorList>
            <consortium name="Genoscope - CEA"/>
            <person name="William W."/>
        </authorList>
    </citation>
    <scope>NUCLEOTIDE SEQUENCE [LARGE SCALE GENOMIC DNA]</scope>
</reference>
<evidence type="ECO:0000259" key="12">
    <source>
        <dbReference type="PROSITE" id="PS50178"/>
    </source>
</evidence>